<protein>
    <recommendedName>
        <fullName evidence="8">Quinate transporter</fullName>
    </recommendedName>
</protein>
<keyword evidence="6 12" id="KW-1133">Transmembrane helix</keyword>
<feature type="transmembrane region" description="Helical" evidence="12">
    <location>
        <begin position="21"/>
        <end position="42"/>
    </location>
</feature>
<dbReference type="STRING" id="289078.A0A2X0MPY3"/>
<dbReference type="AlphaFoldDB" id="A0A2X0MPY3"/>
<dbReference type="PANTHER" id="PTHR48022:SF34">
    <property type="entry name" value="MAJOR FACILITATOR SUPERFAMILY (MFS) PROFILE DOMAIN-CONTAINING PROTEIN-RELATED"/>
    <property type="match status" value="1"/>
</dbReference>
<feature type="region of interest" description="Disordered" evidence="11">
    <location>
        <begin position="524"/>
        <end position="559"/>
    </location>
</feature>
<dbReference type="PANTHER" id="PTHR48022">
    <property type="entry name" value="PLASTIDIC GLUCOSE TRANSPORTER 4"/>
    <property type="match status" value="1"/>
</dbReference>
<keyword evidence="3 10" id="KW-0813">Transport</keyword>
<keyword evidence="5" id="KW-0672">Quinate metabolism</keyword>
<dbReference type="Gene3D" id="1.20.1250.20">
    <property type="entry name" value="MFS general substrate transporter like domains"/>
    <property type="match status" value="1"/>
</dbReference>
<evidence type="ECO:0000256" key="5">
    <source>
        <dbReference type="ARBA" id="ARBA00022911"/>
    </source>
</evidence>
<evidence type="ECO:0000256" key="12">
    <source>
        <dbReference type="SAM" id="Phobius"/>
    </source>
</evidence>
<evidence type="ECO:0000256" key="4">
    <source>
        <dbReference type="ARBA" id="ARBA00022692"/>
    </source>
</evidence>
<evidence type="ECO:0000256" key="6">
    <source>
        <dbReference type="ARBA" id="ARBA00022989"/>
    </source>
</evidence>
<dbReference type="EMBL" id="FMWP01000088">
    <property type="protein sequence ID" value="SCZ96380.1"/>
    <property type="molecule type" value="Genomic_DNA"/>
</dbReference>
<keyword evidence="15" id="KW-1185">Reference proteome</keyword>
<organism evidence="14 15">
    <name type="scientific">Microbotryum saponariae</name>
    <dbReference type="NCBI Taxonomy" id="289078"/>
    <lineage>
        <taxon>Eukaryota</taxon>
        <taxon>Fungi</taxon>
        <taxon>Dikarya</taxon>
        <taxon>Basidiomycota</taxon>
        <taxon>Pucciniomycotina</taxon>
        <taxon>Microbotryomycetes</taxon>
        <taxon>Microbotryales</taxon>
        <taxon>Microbotryaceae</taxon>
        <taxon>Microbotryum</taxon>
    </lineage>
</organism>
<feature type="transmembrane region" description="Helical" evidence="12">
    <location>
        <begin position="107"/>
        <end position="125"/>
    </location>
</feature>
<dbReference type="GO" id="GO:0016020">
    <property type="term" value="C:membrane"/>
    <property type="evidence" value="ECO:0007669"/>
    <property type="project" value="UniProtKB-SubCell"/>
</dbReference>
<dbReference type="InterPro" id="IPR036259">
    <property type="entry name" value="MFS_trans_sf"/>
</dbReference>
<feature type="transmembrane region" description="Helical" evidence="12">
    <location>
        <begin position="137"/>
        <end position="158"/>
    </location>
</feature>
<dbReference type="InterPro" id="IPR003663">
    <property type="entry name" value="Sugar/inositol_transpt"/>
</dbReference>
<evidence type="ECO:0000256" key="10">
    <source>
        <dbReference type="RuleBase" id="RU003346"/>
    </source>
</evidence>
<comment type="similarity">
    <text evidence="2 10">Belongs to the major facilitator superfamily. Sugar transporter (TC 2.A.1.1) family.</text>
</comment>
<dbReference type="FunFam" id="1.20.1250.20:FF:000026">
    <property type="entry name" value="MFS quinate transporter QutD"/>
    <property type="match status" value="1"/>
</dbReference>
<dbReference type="InterPro" id="IPR005828">
    <property type="entry name" value="MFS_sugar_transport-like"/>
</dbReference>
<dbReference type="Pfam" id="PF00083">
    <property type="entry name" value="Sugar_tr"/>
    <property type="match status" value="1"/>
</dbReference>
<dbReference type="Proteomes" id="UP000249723">
    <property type="component" value="Unassembled WGS sequence"/>
</dbReference>
<dbReference type="InterPro" id="IPR005829">
    <property type="entry name" value="Sugar_transporter_CS"/>
</dbReference>
<dbReference type="GO" id="GO:0005351">
    <property type="term" value="F:carbohydrate:proton symporter activity"/>
    <property type="evidence" value="ECO:0007669"/>
    <property type="project" value="TreeGrafter"/>
</dbReference>
<reference evidence="15" key="1">
    <citation type="submission" date="2016-10" db="EMBL/GenBank/DDBJ databases">
        <authorList>
            <person name="Jeantristanb JTB J.-T."/>
            <person name="Ricardo R."/>
        </authorList>
    </citation>
    <scope>NUCLEOTIDE SEQUENCE [LARGE SCALE GENOMIC DNA]</scope>
</reference>
<feature type="transmembrane region" description="Helical" evidence="12">
    <location>
        <begin position="404"/>
        <end position="423"/>
    </location>
</feature>
<feature type="transmembrane region" description="Helical" evidence="12">
    <location>
        <begin position="335"/>
        <end position="357"/>
    </location>
</feature>
<comment type="subcellular location">
    <subcellularLocation>
        <location evidence="1">Membrane</location>
        <topology evidence="1">Multi-pass membrane protein</topology>
    </subcellularLocation>
</comment>
<dbReference type="PROSITE" id="PS00217">
    <property type="entry name" value="SUGAR_TRANSPORT_2"/>
    <property type="match status" value="1"/>
</dbReference>
<evidence type="ECO:0000313" key="15">
    <source>
        <dbReference type="Proteomes" id="UP000249723"/>
    </source>
</evidence>
<feature type="domain" description="Major facilitator superfamily (MFS) profile" evidence="13">
    <location>
        <begin position="24"/>
        <end position="497"/>
    </location>
</feature>
<feature type="transmembrane region" description="Helical" evidence="12">
    <location>
        <begin position="297"/>
        <end position="315"/>
    </location>
</feature>
<feature type="transmembrane region" description="Helical" evidence="12">
    <location>
        <begin position="170"/>
        <end position="192"/>
    </location>
</feature>
<keyword evidence="7 12" id="KW-0472">Membrane</keyword>
<evidence type="ECO:0000256" key="7">
    <source>
        <dbReference type="ARBA" id="ARBA00023136"/>
    </source>
</evidence>
<dbReference type="InterPro" id="IPR020846">
    <property type="entry name" value="MFS_dom"/>
</dbReference>
<evidence type="ECO:0000313" key="14">
    <source>
        <dbReference type="EMBL" id="SCZ96380.1"/>
    </source>
</evidence>
<dbReference type="InterPro" id="IPR050360">
    <property type="entry name" value="MFS_Sugar_Transporters"/>
</dbReference>
<dbReference type="PRINTS" id="PR00171">
    <property type="entry name" value="SUGRTRNSPORT"/>
</dbReference>
<dbReference type="PROSITE" id="PS00216">
    <property type="entry name" value="SUGAR_TRANSPORT_1"/>
    <property type="match status" value="1"/>
</dbReference>
<evidence type="ECO:0000259" key="13">
    <source>
        <dbReference type="PROSITE" id="PS50850"/>
    </source>
</evidence>
<evidence type="ECO:0000256" key="1">
    <source>
        <dbReference type="ARBA" id="ARBA00004141"/>
    </source>
</evidence>
<keyword evidence="4 12" id="KW-0812">Transmembrane</keyword>
<feature type="transmembrane region" description="Helical" evidence="12">
    <location>
        <begin position="472"/>
        <end position="493"/>
    </location>
</feature>
<evidence type="ECO:0000256" key="9">
    <source>
        <dbReference type="ARBA" id="ARBA00049119"/>
    </source>
</evidence>
<dbReference type="SUPFAM" id="SSF103473">
    <property type="entry name" value="MFS general substrate transporter"/>
    <property type="match status" value="1"/>
</dbReference>
<feature type="transmembrane region" description="Helical" evidence="12">
    <location>
        <begin position="76"/>
        <end position="95"/>
    </location>
</feature>
<evidence type="ECO:0000256" key="3">
    <source>
        <dbReference type="ARBA" id="ARBA00022448"/>
    </source>
</evidence>
<name>A0A2X0MPY3_9BASI</name>
<comment type="catalytic activity">
    <reaction evidence="9">
        <text>myo-inositol(out) + H(+)(out) = myo-inositol(in) + H(+)(in)</text>
        <dbReference type="Rhea" id="RHEA:60364"/>
        <dbReference type="ChEBI" id="CHEBI:15378"/>
        <dbReference type="ChEBI" id="CHEBI:17268"/>
    </reaction>
</comment>
<dbReference type="PROSITE" id="PS50850">
    <property type="entry name" value="MFS"/>
    <property type="match status" value="1"/>
</dbReference>
<gene>
    <name evidence="14" type="ORF">BZ3500_MVSOF-1268-A1-R1_CHR8-2G10156</name>
</gene>
<accession>A0A2X0MPY3</accession>
<sequence length="559" mass="60861">MVGLRKVEDRPTPSAVYNWRVYLCAIVAATAAIMIGYDSAFIGTSIATTAFKKEFGLLAPKTSAARFATISANSEFSVGGVVSTYQGGCFFGALLGYPAGVLLGRKWGLLLSALVFCLGAGVMLAADDGARGLGPIYAGRIVAGLGIGAASNLTPLYISEIAPPAIRGQLVGMYECGWQIGGLVGFWINYGISKHIPVSNKQWIIPFAIQLLPGGLFAIGIPLFIKESPRWLLSIGRRDEAIKNLCYLRQLSPEDPYIIEEVNMIDIQIQHDIAAVGEGFWAPFRQVFTRWDLTKRLLIVTTLFAFQNGTGINAINYYSPTIFKSIGIQGSQTGLLTTGIFGVIKTIGGFAWTFLIIDHFGRRGILLVGAIGGAAAMAVIAGYNHIGDPANHPRASGDLPAGDLAAMVFFYVWTAFYAVSWNGTPWVVCSEVFPGAVRMVTTMFAAAANWLYNFAIARATPTMFLKMGHSGWGVYLFFCICQIISVPYIIFLLPETKHVPLEEMDRLWQLSPWTANQKVMSELRREHDVSGQEGPAYIHQDKNQGSDERFESSSEKNTV</sequence>
<evidence type="ECO:0000256" key="11">
    <source>
        <dbReference type="SAM" id="MobiDB-lite"/>
    </source>
</evidence>
<feature type="transmembrane region" description="Helical" evidence="12">
    <location>
        <begin position="204"/>
        <end position="225"/>
    </location>
</feature>
<proteinExistence type="inferred from homology"/>
<evidence type="ECO:0000256" key="8">
    <source>
        <dbReference type="ARBA" id="ARBA00043213"/>
    </source>
</evidence>
<evidence type="ECO:0000256" key="2">
    <source>
        <dbReference type="ARBA" id="ARBA00010992"/>
    </source>
</evidence>
<feature type="transmembrane region" description="Helical" evidence="12">
    <location>
        <begin position="364"/>
        <end position="384"/>
    </location>
</feature>
<dbReference type="NCBIfam" id="TIGR00879">
    <property type="entry name" value="SP"/>
    <property type="match status" value="1"/>
</dbReference>
<feature type="compositionally biased region" description="Basic and acidic residues" evidence="11">
    <location>
        <begin position="539"/>
        <end position="559"/>
    </location>
</feature>
<feature type="transmembrane region" description="Helical" evidence="12">
    <location>
        <begin position="435"/>
        <end position="452"/>
    </location>
</feature>
<dbReference type="OrthoDB" id="508119at2759"/>